<dbReference type="Proteomes" id="UP001497382">
    <property type="component" value="Unassembled WGS sequence"/>
</dbReference>
<accession>A0AAV2ABF7</accession>
<evidence type="ECO:0000313" key="1">
    <source>
        <dbReference type="EMBL" id="CAL1280425.1"/>
    </source>
</evidence>
<gene>
    <name evidence="1" type="ORF">LARSCL_LOCUS10956</name>
</gene>
<organism evidence="1 2">
    <name type="scientific">Larinioides sclopetarius</name>
    <dbReference type="NCBI Taxonomy" id="280406"/>
    <lineage>
        <taxon>Eukaryota</taxon>
        <taxon>Metazoa</taxon>
        <taxon>Ecdysozoa</taxon>
        <taxon>Arthropoda</taxon>
        <taxon>Chelicerata</taxon>
        <taxon>Arachnida</taxon>
        <taxon>Araneae</taxon>
        <taxon>Araneomorphae</taxon>
        <taxon>Entelegynae</taxon>
        <taxon>Araneoidea</taxon>
        <taxon>Araneidae</taxon>
        <taxon>Larinioides</taxon>
    </lineage>
</organism>
<sequence length="27" mass="3094">MFIIVLIQMKSPILVTSVKESFLKNIT</sequence>
<evidence type="ECO:0000313" key="2">
    <source>
        <dbReference type="Proteomes" id="UP001497382"/>
    </source>
</evidence>
<reference evidence="1 2" key="1">
    <citation type="submission" date="2024-04" db="EMBL/GenBank/DDBJ databases">
        <authorList>
            <person name="Rising A."/>
            <person name="Reimegard J."/>
            <person name="Sonavane S."/>
            <person name="Akerstrom W."/>
            <person name="Nylinder S."/>
            <person name="Hedman E."/>
            <person name="Kallberg Y."/>
        </authorList>
    </citation>
    <scope>NUCLEOTIDE SEQUENCE [LARGE SCALE GENOMIC DNA]</scope>
</reference>
<dbReference type="AlphaFoldDB" id="A0AAV2ABF7"/>
<proteinExistence type="predicted"/>
<dbReference type="EMBL" id="CAXIEN010000132">
    <property type="protein sequence ID" value="CAL1280425.1"/>
    <property type="molecule type" value="Genomic_DNA"/>
</dbReference>
<name>A0AAV2ABF7_9ARAC</name>
<protein>
    <submittedName>
        <fullName evidence="1">Uncharacterized protein</fullName>
    </submittedName>
</protein>
<comment type="caution">
    <text evidence="1">The sequence shown here is derived from an EMBL/GenBank/DDBJ whole genome shotgun (WGS) entry which is preliminary data.</text>
</comment>
<keyword evidence="2" id="KW-1185">Reference proteome</keyword>